<comment type="caution">
    <text evidence="1">The sequence shown here is derived from an EMBL/GenBank/DDBJ whole genome shotgun (WGS) entry which is preliminary data.</text>
</comment>
<gene>
    <name evidence="1" type="ORF">UX05_C0007G0011</name>
</gene>
<evidence type="ECO:0008006" key="3">
    <source>
        <dbReference type="Google" id="ProtNLM"/>
    </source>
</evidence>
<organism evidence="1 2">
    <name type="scientific">Candidatus Amesbacteria bacterium GW2011_GWC2_45_19</name>
    <dbReference type="NCBI Taxonomy" id="1618366"/>
    <lineage>
        <taxon>Bacteria</taxon>
        <taxon>Candidatus Amesiibacteriota</taxon>
    </lineage>
</organism>
<dbReference type="InterPro" id="IPR029058">
    <property type="entry name" value="AB_hydrolase_fold"/>
</dbReference>
<dbReference type="EMBL" id="LCKS01000007">
    <property type="protein sequence ID" value="KKU02782.1"/>
    <property type="molecule type" value="Genomic_DNA"/>
</dbReference>
<reference evidence="1 2" key="1">
    <citation type="journal article" date="2015" name="Nature">
        <title>rRNA introns, odd ribosomes, and small enigmatic genomes across a large radiation of phyla.</title>
        <authorList>
            <person name="Brown C.T."/>
            <person name="Hug L.A."/>
            <person name="Thomas B.C."/>
            <person name="Sharon I."/>
            <person name="Castelle C.J."/>
            <person name="Singh A."/>
            <person name="Wilkins M.J."/>
            <person name="Williams K.H."/>
            <person name="Banfield J.F."/>
        </authorList>
    </citation>
    <scope>NUCLEOTIDE SEQUENCE [LARGE SCALE GENOMIC DNA]</scope>
</reference>
<accession>A0A0G1M3W4</accession>
<dbReference type="Gene3D" id="3.40.50.1820">
    <property type="entry name" value="alpha/beta hydrolase"/>
    <property type="match status" value="1"/>
</dbReference>
<evidence type="ECO:0000313" key="2">
    <source>
        <dbReference type="Proteomes" id="UP000034264"/>
    </source>
</evidence>
<dbReference type="AlphaFoldDB" id="A0A0G1M3W4"/>
<sequence length="164" mass="18416">MGGMSWKNKEWIEEVRDELKADFGTEILYYDYWESGSESMNFAAEGQKLEKMCQGECVVLAKSAGSWLTLKLATEGRIKPVKIILVGPAWDWARNNDFDPVALAKKVTLPALVIDKTRDPSLAFADLQKQAGDLPNFKLVEVPGNTHHYEDVAGLGRLVREFLK</sequence>
<name>A0A0G1M3W4_9BACT</name>
<dbReference type="SUPFAM" id="SSF53474">
    <property type="entry name" value="alpha/beta-Hydrolases"/>
    <property type="match status" value="1"/>
</dbReference>
<protein>
    <recommendedName>
        <fullName evidence="3">Alpha/beta hydrolase</fullName>
    </recommendedName>
</protein>
<proteinExistence type="predicted"/>
<evidence type="ECO:0000313" key="1">
    <source>
        <dbReference type="EMBL" id="KKU02782.1"/>
    </source>
</evidence>
<dbReference type="Proteomes" id="UP000034264">
    <property type="component" value="Unassembled WGS sequence"/>
</dbReference>